<dbReference type="GO" id="GO:0008930">
    <property type="term" value="F:methylthioadenosine nucleosidase activity"/>
    <property type="evidence" value="ECO:0007669"/>
    <property type="project" value="TreeGrafter"/>
</dbReference>
<dbReference type="GO" id="GO:0009116">
    <property type="term" value="P:nucleoside metabolic process"/>
    <property type="evidence" value="ECO:0007669"/>
    <property type="project" value="InterPro"/>
</dbReference>
<proteinExistence type="predicted"/>
<evidence type="ECO:0000313" key="2">
    <source>
        <dbReference type="EMBL" id="EIY70934.1"/>
    </source>
</evidence>
<dbReference type="GO" id="GO:0008782">
    <property type="term" value="F:adenosylhomocysteine nucleosidase activity"/>
    <property type="evidence" value="ECO:0007669"/>
    <property type="project" value="TreeGrafter"/>
</dbReference>
<dbReference type="InterPro" id="IPR035994">
    <property type="entry name" value="Nucleoside_phosphorylase_sf"/>
</dbReference>
<protein>
    <recommendedName>
        <fullName evidence="1">Nucleoside phosphorylase domain-containing protein</fullName>
    </recommendedName>
</protein>
<dbReference type="HOGENOM" id="CLU_107471_0_0_10"/>
<dbReference type="PATRIC" id="fig|997887.3.peg.268"/>
<name>I9ICP1_9BACE</name>
<feature type="domain" description="Nucleoside phosphorylase" evidence="1">
    <location>
        <begin position="48"/>
        <end position="222"/>
    </location>
</feature>
<dbReference type="EMBL" id="AGXV01000003">
    <property type="protein sequence ID" value="EIY70934.1"/>
    <property type="molecule type" value="Genomic_DNA"/>
</dbReference>
<dbReference type="SUPFAM" id="SSF53167">
    <property type="entry name" value="Purine and uridine phosphorylases"/>
    <property type="match status" value="1"/>
</dbReference>
<sequence length="224" mass="25311">MVNGRGLFAIYQEYTLAFEIIILSLRIKNRFLKNDFMLKILVTYAVQGEFAEIKWPDAEVYYVRTGIGKVKAAFHLAEAIRQVEPDIVINMGTAGTIHHKVGDIFVCRHFIDRDMQKLAGLGLSYQLDTSALLEQKGFCKHWTESATCNTGDSFLTELTDIEGDVVDMEAYAQAFVCNSKEIPFISVKYVSDVIGQNSVKHWEDKLADARTGLSHFFNVLKESI</sequence>
<dbReference type="Proteomes" id="UP000005150">
    <property type="component" value="Unassembled WGS sequence"/>
</dbReference>
<gene>
    <name evidence="2" type="ORF">HMPREF1071_00251</name>
</gene>
<organism evidence="2 3">
    <name type="scientific">Bacteroides salyersiae CL02T12C01</name>
    <dbReference type="NCBI Taxonomy" id="997887"/>
    <lineage>
        <taxon>Bacteria</taxon>
        <taxon>Pseudomonadati</taxon>
        <taxon>Bacteroidota</taxon>
        <taxon>Bacteroidia</taxon>
        <taxon>Bacteroidales</taxon>
        <taxon>Bacteroidaceae</taxon>
        <taxon>Bacteroides</taxon>
    </lineage>
</organism>
<evidence type="ECO:0000313" key="3">
    <source>
        <dbReference type="Proteomes" id="UP000005150"/>
    </source>
</evidence>
<dbReference type="GO" id="GO:0005829">
    <property type="term" value="C:cytosol"/>
    <property type="evidence" value="ECO:0007669"/>
    <property type="project" value="TreeGrafter"/>
</dbReference>
<dbReference type="PANTHER" id="PTHR46832:SF1">
    <property type="entry name" value="5'-METHYLTHIOADENOSINE_S-ADENOSYLHOMOCYSTEINE NUCLEOSIDASE"/>
    <property type="match status" value="1"/>
</dbReference>
<keyword evidence="3" id="KW-1185">Reference proteome</keyword>
<dbReference type="PANTHER" id="PTHR46832">
    <property type="entry name" value="5'-METHYLTHIOADENOSINE/S-ADENOSYLHOMOCYSTEINE NUCLEOSIDASE"/>
    <property type="match status" value="1"/>
</dbReference>
<reference evidence="2 3" key="1">
    <citation type="submission" date="2012-02" db="EMBL/GenBank/DDBJ databases">
        <title>The Genome Sequence of Bacteroides salyersiae CL02T12C01.</title>
        <authorList>
            <consortium name="The Broad Institute Genome Sequencing Platform"/>
            <person name="Earl A."/>
            <person name="Ward D."/>
            <person name="Feldgarden M."/>
            <person name="Gevers D."/>
            <person name="Zitomersky N.L."/>
            <person name="Coyne M.J."/>
            <person name="Comstock L.E."/>
            <person name="Young S.K."/>
            <person name="Zeng Q."/>
            <person name="Gargeya S."/>
            <person name="Fitzgerald M."/>
            <person name="Haas B."/>
            <person name="Abouelleil A."/>
            <person name="Alvarado L."/>
            <person name="Arachchi H.M."/>
            <person name="Berlin A."/>
            <person name="Chapman S.B."/>
            <person name="Gearin G."/>
            <person name="Goldberg J."/>
            <person name="Griggs A."/>
            <person name="Gujja S."/>
            <person name="Hansen M."/>
            <person name="Heiman D."/>
            <person name="Howarth C."/>
            <person name="Larimer J."/>
            <person name="Lui A."/>
            <person name="MacDonald P.J.P."/>
            <person name="McCowen C."/>
            <person name="Montmayeur A."/>
            <person name="Murphy C."/>
            <person name="Neiman D."/>
            <person name="Pearson M."/>
            <person name="Priest M."/>
            <person name="Roberts A."/>
            <person name="Saif S."/>
            <person name="Shea T."/>
            <person name="Sisk P."/>
            <person name="Stolte C."/>
            <person name="Sykes S."/>
            <person name="Wortman J."/>
            <person name="Nusbaum C."/>
            <person name="Birren B."/>
        </authorList>
    </citation>
    <scope>NUCLEOTIDE SEQUENCE [LARGE SCALE GENOMIC DNA]</scope>
    <source>
        <strain evidence="2 3">CL02T12C01</strain>
    </source>
</reference>
<dbReference type="Gene3D" id="3.40.50.1580">
    <property type="entry name" value="Nucleoside phosphorylase domain"/>
    <property type="match status" value="1"/>
</dbReference>
<dbReference type="Pfam" id="PF01048">
    <property type="entry name" value="PNP_UDP_1"/>
    <property type="match status" value="1"/>
</dbReference>
<dbReference type="GO" id="GO:0019284">
    <property type="term" value="P:L-methionine salvage from S-adenosylmethionine"/>
    <property type="evidence" value="ECO:0007669"/>
    <property type="project" value="TreeGrafter"/>
</dbReference>
<evidence type="ECO:0000259" key="1">
    <source>
        <dbReference type="Pfam" id="PF01048"/>
    </source>
</evidence>
<dbReference type="AlphaFoldDB" id="I9ICP1"/>
<dbReference type="InterPro" id="IPR000845">
    <property type="entry name" value="Nucleoside_phosphorylase_d"/>
</dbReference>
<accession>I9ICP1</accession>
<comment type="caution">
    <text evidence="2">The sequence shown here is derived from an EMBL/GenBank/DDBJ whole genome shotgun (WGS) entry which is preliminary data.</text>
</comment>